<keyword evidence="1" id="KW-1185">Reference proteome</keyword>
<dbReference type="InParanoid" id="A0A1U8Q1W2"/>
<name>A0A1U8Q1W2_NELNU</name>
<dbReference type="SUPFAM" id="SSF56672">
    <property type="entry name" value="DNA/RNA polymerases"/>
    <property type="match status" value="1"/>
</dbReference>
<organism evidence="1 2">
    <name type="scientific">Nelumbo nucifera</name>
    <name type="common">Sacred lotus</name>
    <dbReference type="NCBI Taxonomy" id="4432"/>
    <lineage>
        <taxon>Eukaryota</taxon>
        <taxon>Viridiplantae</taxon>
        <taxon>Streptophyta</taxon>
        <taxon>Embryophyta</taxon>
        <taxon>Tracheophyta</taxon>
        <taxon>Spermatophyta</taxon>
        <taxon>Magnoliopsida</taxon>
        <taxon>Proteales</taxon>
        <taxon>Nelumbonaceae</taxon>
        <taxon>Nelumbo</taxon>
    </lineage>
</organism>
<dbReference type="STRING" id="4432.A0A1U8Q1W2"/>
<reference evidence="2" key="1">
    <citation type="submission" date="2025-08" db="UniProtKB">
        <authorList>
            <consortium name="RefSeq"/>
        </authorList>
    </citation>
    <scope>IDENTIFICATION</scope>
</reference>
<sequence length="206" mass="23317">MTYVLDLQEETGMMGSKPANTPIELNHCLQEPIGEDYPDKKRYQKLVGKLIYLSLTRPDIAYAVHVVSQFMHPPKIPHMKVVERILRYLKTCPGKGVLFKKHNKIEIKAYTDANWARSIGDRKTTSGYCTFVGGNLVTWRSKKQNVVARSIAEVEYRVMAHGVAELLWLRTLLGAIVCGACLMNYEAQGERRMPPHVSGLSLIDED</sequence>
<dbReference type="AlphaFoldDB" id="A0A1U8Q1W2"/>
<dbReference type="Proteomes" id="UP000189703">
    <property type="component" value="Unplaced"/>
</dbReference>
<gene>
    <name evidence="2" type="primary">LOC109114181</name>
</gene>
<dbReference type="OrthoDB" id="128382at2759"/>
<proteinExistence type="predicted"/>
<dbReference type="KEGG" id="nnu:109114181"/>
<evidence type="ECO:0000313" key="2">
    <source>
        <dbReference type="RefSeq" id="XP_019051981.1"/>
    </source>
</evidence>
<dbReference type="CDD" id="cd09272">
    <property type="entry name" value="RNase_HI_RT_Ty1"/>
    <property type="match status" value="1"/>
</dbReference>
<accession>A0A1U8Q1W2</accession>
<dbReference type="InterPro" id="IPR043502">
    <property type="entry name" value="DNA/RNA_pol_sf"/>
</dbReference>
<protein>
    <submittedName>
        <fullName evidence="2">Uncharacterized protein LOC109114181</fullName>
    </submittedName>
</protein>
<dbReference type="RefSeq" id="XP_019051981.1">
    <property type="nucleotide sequence ID" value="XM_019196436.1"/>
</dbReference>
<dbReference type="PANTHER" id="PTHR11439:SF482">
    <property type="entry name" value="GAG-PRE-INTEGRASE DOMAIN-CONTAINING PROTEIN"/>
    <property type="match status" value="1"/>
</dbReference>
<dbReference type="GeneID" id="109114181"/>
<evidence type="ECO:0000313" key="1">
    <source>
        <dbReference type="Proteomes" id="UP000189703"/>
    </source>
</evidence>
<dbReference type="PANTHER" id="PTHR11439">
    <property type="entry name" value="GAG-POL-RELATED RETROTRANSPOSON"/>
    <property type="match status" value="1"/>
</dbReference>